<name>A0A1G6WJL1_9BACT</name>
<protein>
    <submittedName>
        <fullName evidence="2">Uncharacterized protein</fullName>
    </submittedName>
</protein>
<accession>A0A1G6WJL1</accession>
<dbReference type="AlphaFoldDB" id="A0A1G6WJL1"/>
<gene>
    <name evidence="2" type="ORF">SAMN04488104_10455</name>
</gene>
<dbReference type="Proteomes" id="UP000199060">
    <property type="component" value="Unassembled WGS sequence"/>
</dbReference>
<dbReference type="STRING" id="686796.SAMN04488104_10455"/>
<evidence type="ECO:0000256" key="1">
    <source>
        <dbReference type="SAM" id="Phobius"/>
    </source>
</evidence>
<keyword evidence="1" id="KW-0472">Membrane</keyword>
<sequence length="245" mass="28181">MARLFYSKLKQLEVKKRIKTLLGLIIFPSVILLAGCPKKLENKGDKYIASIYQALVTGGVGPYGEGLTVYEITVQQSLIIDSLMPKLTASNIAVLAFEGLSDSDRFRVDGVVVNLRTTKGQTATYSFNSEILLQVSQKAELYRKYSEMILSGNFEKVKNYKDPGKNYPAYRENWPDKISELQSLYGKLKGYVPFGIREFTNHEGQEFQFFGYLQFENRYFPYKIDFEVANEQEQWSNLLIRENLR</sequence>
<keyword evidence="3" id="KW-1185">Reference proteome</keyword>
<evidence type="ECO:0000313" key="2">
    <source>
        <dbReference type="EMBL" id="SDD65991.1"/>
    </source>
</evidence>
<reference evidence="3" key="1">
    <citation type="submission" date="2016-10" db="EMBL/GenBank/DDBJ databases">
        <authorList>
            <person name="Varghese N."/>
            <person name="Submissions S."/>
        </authorList>
    </citation>
    <scope>NUCLEOTIDE SEQUENCE [LARGE SCALE GENOMIC DNA]</scope>
    <source>
        <strain evidence="3">DSM 23095</strain>
    </source>
</reference>
<organism evidence="2 3">
    <name type="scientific">Algoriphagus faecimaris</name>
    <dbReference type="NCBI Taxonomy" id="686796"/>
    <lineage>
        <taxon>Bacteria</taxon>
        <taxon>Pseudomonadati</taxon>
        <taxon>Bacteroidota</taxon>
        <taxon>Cytophagia</taxon>
        <taxon>Cytophagales</taxon>
        <taxon>Cyclobacteriaceae</taxon>
        <taxon>Algoriphagus</taxon>
    </lineage>
</organism>
<keyword evidence="1" id="KW-0812">Transmembrane</keyword>
<evidence type="ECO:0000313" key="3">
    <source>
        <dbReference type="Proteomes" id="UP000199060"/>
    </source>
</evidence>
<keyword evidence="1" id="KW-1133">Transmembrane helix</keyword>
<dbReference type="EMBL" id="FNAC01000045">
    <property type="protein sequence ID" value="SDD65991.1"/>
    <property type="molecule type" value="Genomic_DNA"/>
</dbReference>
<feature type="transmembrane region" description="Helical" evidence="1">
    <location>
        <begin position="21"/>
        <end position="40"/>
    </location>
</feature>
<proteinExistence type="predicted"/>